<dbReference type="GO" id="GO:0000976">
    <property type="term" value="F:transcription cis-regulatory region binding"/>
    <property type="evidence" value="ECO:0007669"/>
    <property type="project" value="TreeGrafter"/>
</dbReference>
<dbReference type="PROSITE" id="PS50977">
    <property type="entry name" value="HTH_TETR_2"/>
    <property type="match status" value="1"/>
</dbReference>
<dbReference type="EMBL" id="CP042582">
    <property type="protein sequence ID" value="QEX22825.1"/>
    <property type="molecule type" value="Genomic_DNA"/>
</dbReference>
<dbReference type="SUPFAM" id="SSF46689">
    <property type="entry name" value="Homeodomain-like"/>
    <property type="match status" value="1"/>
</dbReference>
<dbReference type="Pfam" id="PF09209">
    <property type="entry name" value="CecR_C"/>
    <property type="match status" value="1"/>
</dbReference>
<name>A0A5J6N1J6_9PROT</name>
<keyword evidence="5" id="KW-1185">Reference proteome</keyword>
<gene>
    <name evidence="4" type="ORF">FRZ61_27580</name>
</gene>
<dbReference type="InterPro" id="IPR050109">
    <property type="entry name" value="HTH-type_TetR-like_transc_reg"/>
</dbReference>
<protein>
    <submittedName>
        <fullName evidence="4">Putative transcriptional regulator, TetR</fullName>
    </submittedName>
</protein>
<dbReference type="PRINTS" id="PR00455">
    <property type="entry name" value="HTHTETR"/>
</dbReference>
<evidence type="ECO:0000256" key="1">
    <source>
        <dbReference type="ARBA" id="ARBA00023125"/>
    </source>
</evidence>
<proteinExistence type="predicted"/>
<dbReference type="PANTHER" id="PTHR30055:SF235">
    <property type="entry name" value="TRANSCRIPTIONAL REGULATORY PROTEIN"/>
    <property type="match status" value="1"/>
</dbReference>
<dbReference type="InterPro" id="IPR036271">
    <property type="entry name" value="Tet_transcr_reg_TetR-rel_C_sf"/>
</dbReference>
<keyword evidence="1 2" id="KW-0238">DNA-binding</keyword>
<dbReference type="KEGG" id="hadh:FRZ61_27580"/>
<dbReference type="InterPro" id="IPR015292">
    <property type="entry name" value="Tscrpt_reg_YbiH_C"/>
</dbReference>
<dbReference type="InterPro" id="IPR009057">
    <property type="entry name" value="Homeodomain-like_sf"/>
</dbReference>
<accession>A0A5J6N1J6</accession>
<dbReference type="GO" id="GO:0003700">
    <property type="term" value="F:DNA-binding transcription factor activity"/>
    <property type="evidence" value="ECO:0007669"/>
    <property type="project" value="TreeGrafter"/>
</dbReference>
<dbReference type="Gene3D" id="1.10.10.60">
    <property type="entry name" value="Homeodomain-like"/>
    <property type="match status" value="1"/>
</dbReference>
<dbReference type="PANTHER" id="PTHR30055">
    <property type="entry name" value="HTH-TYPE TRANSCRIPTIONAL REGULATOR RUTR"/>
    <property type="match status" value="1"/>
</dbReference>
<evidence type="ECO:0000256" key="2">
    <source>
        <dbReference type="PROSITE-ProRule" id="PRU00335"/>
    </source>
</evidence>
<dbReference type="InterPro" id="IPR001647">
    <property type="entry name" value="HTH_TetR"/>
</dbReference>
<sequence length="238" mass="25973">MPRRAVAAAATESSRGDPTRQRLLEAGLRLFGKHGFDGVSTRELAKAAGVNLAAIPYHFGGKEGVYLAVVDQLASTVEKPLSAMVAEIEAAFDRARGRAEIEALLARLIGTLARILLGSDQQALRIRFMMREQLQPTAAFERLYARFIEHVHRCLTRLVARLLDADPETPQAILRAHALFGQILAFAMAQATIRRRMGWKGEYSAAQIDEIVGIIVEMTLASLRSGPRAAASSSRNPS</sequence>
<evidence type="ECO:0000259" key="3">
    <source>
        <dbReference type="PROSITE" id="PS50977"/>
    </source>
</evidence>
<feature type="DNA-binding region" description="H-T-H motif" evidence="2">
    <location>
        <begin position="40"/>
        <end position="59"/>
    </location>
</feature>
<evidence type="ECO:0000313" key="4">
    <source>
        <dbReference type="EMBL" id="QEX22825.1"/>
    </source>
</evidence>
<dbReference type="Pfam" id="PF00440">
    <property type="entry name" value="TetR_N"/>
    <property type="match status" value="1"/>
</dbReference>
<dbReference type="Proteomes" id="UP000325797">
    <property type="component" value="Chromosome"/>
</dbReference>
<reference evidence="4 5" key="1">
    <citation type="submission" date="2019-08" db="EMBL/GenBank/DDBJ databases">
        <title>Hyperibacter terrae gen. nov., sp. nov. and Hyperibacter viscosus sp. nov., two new members in the family Rhodospirillaceae isolated from the rhizosphere of Hypericum perforatum.</title>
        <authorList>
            <person name="Noviana Z."/>
        </authorList>
    </citation>
    <scope>NUCLEOTIDE SEQUENCE [LARGE SCALE GENOMIC DNA]</scope>
    <source>
        <strain evidence="4 5">R5959</strain>
    </source>
</reference>
<evidence type="ECO:0000313" key="5">
    <source>
        <dbReference type="Proteomes" id="UP000325797"/>
    </source>
</evidence>
<dbReference type="AlphaFoldDB" id="A0A5J6N1J6"/>
<dbReference type="SUPFAM" id="SSF48498">
    <property type="entry name" value="Tetracyclin repressor-like, C-terminal domain"/>
    <property type="match status" value="1"/>
</dbReference>
<feature type="domain" description="HTH tetR-type" evidence="3">
    <location>
        <begin position="17"/>
        <end position="77"/>
    </location>
</feature>
<dbReference type="OrthoDB" id="2356263at2"/>
<dbReference type="RefSeq" id="WP_151118274.1">
    <property type="nucleotide sequence ID" value="NZ_CP042582.1"/>
</dbReference>
<organism evidence="4 5">
    <name type="scientific">Hypericibacter adhaerens</name>
    <dbReference type="NCBI Taxonomy" id="2602016"/>
    <lineage>
        <taxon>Bacteria</taxon>
        <taxon>Pseudomonadati</taxon>
        <taxon>Pseudomonadota</taxon>
        <taxon>Alphaproteobacteria</taxon>
        <taxon>Rhodospirillales</taxon>
        <taxon>Dongiaceae</taxon>
        <taxon>Hypericibacter</taxon>
    </lineage>
</organism>
<dbReference type="Gene3D" id="1.10.357.10">
    <property type="entry name" value="Tetracycline Repressor, domain 2"/>
    <property type="match status" value="1"/>
</dbReference>